<name>A0ABQ9WB25_SAGOE</name>
<feature type="region of interest" description="Disordered" evidence="1">
    <location>
        <begin position="1"/>
        <end position="44"/>
    </location>
</feature>
<evidence type="ECO:0000256" key="1">
    <source>
        <dbReference type="SAM" id="MobiDB-lite"/>
    </source>
</evidence>
<sequence>MDTCLSSAQQPGRQGEEPSLPGGWLEAEKKGVLQKDSTGGHVEDSNKIEQSLHSLQKFVPTDYASYTQEHYRFAGKEIVIQESIESYGADQRTLFSKTSLLNSGAPCSVLRLVLEASPDSSAAPWRPLSPHPAVCLLSSTYLPGMQFVLGLPGPPAPPLSSQTVEVTVSCSSLPVEVQYEQMRMKWSDLQGQAGN</sequence>
<comment type="caution">
    <text evidence="2">The sequence shown here is derived from an EMBL/GenBank/DDBJ whole genome shotgun (WGS) entry which is preliminary data.</text>
</comment>
<dbReference type="Proteomes" id="UP001266305">
    <property type="component" value="Unassembled WGS sequence"/>
</dbReference>
<proteinExistence type="predicted"/>
<protein>
    <submittedName>
        <fullName evidence="2">Uncharacterized protein</fullName>
    </submittedName>
</protein>
<keyword evidence="3" id="KW-1185">Reference proteome</keyword>
<organism evidence="2 3">
    <name type="scientific">Saguinus oedipus</name>
    <name type="common">Cotton-top tamarin</name>
    <name type="synonym">Oedipomidas oedipus</name>
    <dbReference type="NCBI Taxonomy" id="9490"/>
    <lineage>
        <taxon>Eukaryota</taxon>
        <taxon>Metazoa</taxon>
        <taxon>Chordata</taxon>
        <taxon>Craniata</taxon>
        <taxon>Vertebrata</taxon>
        <taxon>Euteleostomi</taxon>
        <taxon>Mammalia</taxon>
        <taxon>Eutheria</taxon>
        <taxon>Euarchontoglires</taxon>
        <taxon>Primates</taxon>
        <taxon>Haplorrhini</taxon>
        <taxon>Platyrrhini</taxon>
        <taxon>Cebidae</taxon>
        <taxon>Callitrichinae</taxon>
        <taxon>Saguinus</taxon>
    </lineage>
</organism>
<dbReference type="EMBL" id="JASSZA010000001">
    <property type="protein sequence ID" value="KAK2118812.1"/>
    <property type="molecule type" value="Genomic_DNA"/>
</dbReference>
<feature type="compositionally biased region" description="Polar residues" evidence="1">
    <location>
        <begin position="1"/>
        <end position="12"/>
    </location>
</feature>
<reference evidence="2 3" key="1">
    <citation type="submission" date="2023-05" db="EMBL/GenBank/DDBJ databases">
        <title>B98-5 Cell Line De Novo Hybrid Assembly: An Optical Mapping Approach.</title>
        <authorList>
            <person name="Kananen K."/>
            <person name="Auerbach J.A."/>
            <person name="Kautto E."/>
            <person name="Blachly J.S."/>
        </authorList>
    </citation>
    <scope>NUCLEOTIDE SEQUENCE [LARGE SCALE GENOMIC DNA]</scope>
    <source>
        <strain evidence="2">B95-8</strain>
        <tissue evidence="2">Cell line</tissue>
    </source>
</reference>
<evidence type="ECO:0000313" key="2">
    <source>
        <dbReference type="EMBL" id="KAK2118812.1"/>
    </source>
</evidence>
<accession>A0ABQ9WB25</accession>
<evidence type="ECO:0000313" key="3">
    <source>
        <dbReference type="Proteomes" id="UP001266305"/>
    </source>
</evidence>
<gene>
    <name evidence="2" type="ORF">P7K49_000198</name>
</gene>